<reference evidence="3" key="2">
    <citation type="submission" date="2023-04" db="EMBL/GenBank/DDBJ databases">
        <authorList>
            <person name="Sun J.-Q."/>
        </authorList>
    </citation>
    <scope>NUCLEOTIDE SEQUENCE</scope>
    <source>
        <strain evidence="3">CC-YY355</strain>
    </source>
</reference>
<dbReference type="InterPro" id="IPR013762">
    <property type="entry name" value="Integrase-like_cat_sf"/>
</dbReference>
<sequence>MPPAGRPRKVPANLPPHIDYARVPKGVYWDASGTGRWFVFELGDSGRKVRKTIAGRDARLSELHGFVEDKAGTGTVDWLAAAYHASPKFKALAKTTRADYEYSRDVMLAQSTSSGGRVGLLQADRLRTHHLQRLVDRIAAEGTPTKAAKVLRYARLLFSWGLRRGLVSQNPGKGLEAPEERRRQRLPAQQAYLAMLSYAVDAAARTARTKGSHAPYLPLVMELGYLCRLRGIETLNLTEAQETPDGIRTNRRKGSRDNVVAWSPRLRAVWTSALTYRRDIIARTTRLHPLRAEDRYLILAENGEPLTRSGLDSAWQRLVRAAIEEGIIDASDRFSLHDLKRKGGTDTPGTRAEKQDALGLTEQMMKVYDKSVPTVKPSA</sequence>
<dbReference type="Proteomes" id="UP001160550">
    <property type="component" value="Unassembled WGS sequence"/>
</dbReference>
<dbReference type="InterPro" id="IPR010998">
    <property type="entry name" value="Integrase_recombinase_N"/>
</dbReference>
<dbReference type="InterPro" id="IPR011010">
    <property type="entry name" value="DNA_brk_join_enz"/>
</dbReference>
<keyword evidence="4" id="KW-1185">Reference proteome</keyword>
<evidence type="ECO:0000313" key="3">
    <source>
        <dbReference type="EMBL" id="MDH7453541.1"/>
    </source>
</evidence>
<protein>
    <submittedName>
        <fullName evidence="3">Integrase</fullName>
    </submittedName>
</protein>
<evidence type="ECO:0000313" key="4">
    <source>
        <dbReference type="Proteomes" id="UP001160550"/>
    </source>
</evidence>
<dbReference type="Gene3D" id="1.10.150.130">
    <property type="match status" value="1"/>
</dbReference>
<comment type="caution">
    <text evidence="3">The sequence shown here is derived from an EMBL/GenBank/DDBJ whole genome shotgun (WGS) entry which is preliminary data.</text>
</comment>
<dbReference type="Gene3D" id="1.10.443.10">
    <property type="entry name" value="Intergrase catalytic core"/>
    <property type="match status" value="1"/>
</dbReference>
<keyword evidence="2" id="KW-0233">DNA recombination</keyword>
<keyword evidence="1" id="KW-0238">DNA-binding</keyword>
<accession>A0ABT6MSB1</accession>
<proteinExistence type="predicted"/>
<dbReference type="EMBL" id="JARYGX010000021">
    <property type="protein sequence ID" value="MDH7453541.1"/>
    <property type="molecule type" value="Genomic_DNA"/>
</dbReference>
<dbReference type="SUPFAM" id="SSF56349">
    <property type="entry name" value="DNA breaking-rejoining enzymes"/>
    <property type="match status" value="1"/>
</dbReference>
<name>A0ABT6MSB1_9GAMM</name>
<organism evidence="3 4">
    <name type="scientific">Luteimonas composti</name>
    <dbReference type="NCBI Taxonomy" id="398257"/>
    <lineage>
        <taxon>Bacteria</taxon>
        <taxon>Pseudomonadati</taxon>
        <taxon>Pseudomonadota</taxon>
        <taxon>Gammaproteobacteria</taxon>
        <taxon>Lysobacterales</taxon>
        <taxon>Lysobacteraceae</taxon>
        <taxon>Luteimonas</taxon>
    </lineage>
</organism>
<reference evidence="3" key="1">
    <citation type="journal article" date="2007" name="Int. J. Syst. Evol. Microbiol.">
        <title>Luteimonas composti sp. nov., a moderately thermophilic bacterium isolated from food waste.</title>
        <authorList>
            <person name="Young C.C."/>
            <person name="Kampfer P."/>
            <person name="Chen W.M."/>
            <person name="Yen W.S."/>
            <person name="Arun A.B."/>
            <person name="Lai W.A."/>
            <person name="Shen F.T."/>
            <person name="Rekha P.D."/>
            <person name="Lin K.Y."/>
            <person name="Chou J.H."/>
        </authorList>
    </citation>
    <scope>NUCLEOTIDE SEQUENCE</scope>
    <source>
        <strain evidence="3">CC-YY355</strain>
    </source>
</reference>
<dbReference type="RefSeq" id="WP_280942761.1">
    <property type="nucleotide sequence ID" value="NZ_JARYGX010000021.1"/>
</dbReference>
<evidence type="ECO:0000256" key="2">
    <source>
        <dbReference type="ARBA" id="ARBA00023172"/>
    </source>
</evidence>
<evidence type="ECO:0000256" key="1">
    <source>
        <dbReference type="ARBA" id="ARBA00023125"/>
    </source>
</evidence>
<gene>
    <name evidence="3" type="ORF">QF205_10755</name>
</gene>